<evidence type="ECO:0000313" key="2">
    <source>
        <dbReference type="Proteomes" id="UP001617669"/>
    </source>
</evidence>
<dbReference type="Proteomes" id="UP001617669">
    <property type="component" value="Unassembled WGS sequence"/>
</dbReference>
<dbReference type="RefSeq" id="WP_400881822.1">
    <property type="nucleotide sequence ID" value="NZ_JBIWXY010000001.1"/>
</dbReference>
<protein>
    <submittedName>
        <fullName evidence="1">PAAR domain-containing protein</fullName>
    </submittedName>
</protein>
<organism evidence="1 2">
    <name type="scientific">Methylobacillus methanolivorans</name>
    <dbReference type="NCBI Taxonomy" id="1848927"/>
    <lineage>
        <taxon>Bacteria</taxon>
        <taxon>Pseudomonadati</taxon>
        <taxon>Pseudomonadota</taxon>
        <taxon>Betaproteobacteria</taxon>
        <taxon>Nitrosomonadales</taxon>
        <taxon>Methylophilaceae</taxon>
        <taxon>Methylobacillus</taxon>
    </lineage>
</organism>
<reference evidence="1 2" key="1">
    <citation type="submission" date="2024-11" db="EMBL/GenBank/DDBJ databases">
        <authorList>
            <person name="Kaparullina E.N."/>
            <person name="Delegan Y.A."/>
            <person name="Doronina N.V."/>
        </authorList>
    </citation>
    <scope>NUCLEOTIDE SEQUENCE [LARGE SCALE GENOMIC DNA]</scope>
    <source>
        <strain evidence="1 2">7sh_L</strain>
    </source>
</reference>
<dbReference type="Pfam" id="PF05488">
    <property type="entry name" value="PAAR_motif"/>
    <property type="match status" value="2"/>
</dbReference>
<sequence length="81" mass="8407">MFMKPAARVGDLFFLPPAMRQISVGIPTVLINGMPAAVMGLSGIMHGSTTVYIGGMRAARLGDTMVSSHIMTGASNVLIGD</sequence>
<accession>A0ABW8GI10</accession>
<evidence type="ECO:0000313" key="1">
    <source>
        <dbReference type="EMBL" id="MFJ5444819.1"/>
    </source>
</evidence>
<gene>
    <name evidence="1" type="ORF">ACIKP9_01105</name>
</gene>
<dbReference type="EMBL" id="JBIWXY010000001">
    <property type="protein sequence ID" value="MFJ5444819.1"/>
    <property type="molecule type" value="Genomic_DNA"/>
</dbReference>
<name>A0ABW8GI10_9PROT</name>
<comment type="caution">
    <text evidence="1">The sequence shown here is derived from an EMBL/GenBank/DDBJ whole genome shotgun (WGS) entry which is preliminary data.</text>
</comment>
<dbReference type="Gene3D" id="2.60.200.60">
    <property type="match status" value="2"/>
</dbReference>
<keyword evidence="2" id="KW-1185">Reference proteome</keyword>
<dbReference type="InterPro" id="IPR008727">
    <property type="entry name" value="PAAR_motif"/>
</dbReference>
<proteinExistence type="predicted"/>